<dbReference type="KEGG" id="step:IC006_0499"/>
<reference evidence="1 2" key="1">
    <citation type="journal article" date="2020" name="Int. J. Syst. Evol. Microbiol.">
        <title>Sulfuracidifex tepidarius gen. nov., sp. nov. and transfer of Sulfolobus metallicus Huber and Stetter 1992 to the genus Sulfuracidifex as Sulfuracidifex metallicus comb. nov.</title>
        <authorList>
            <person name="Itoh T."/>
            <person name="Miura T."/>
            <person name="Sakai H.D."/>
            <person name="Kato S."/>
            <person name="Ohkuma M."/>
            <person name="Takashina T."/>
        </authorList>
    </citation>
    <scope>NUCLEOTIDE SEQUENCE [LARGE SCALE GENOMIC DNA]</scope>
    <source>
        <strain evidence="1 2">IC-006</strain>
    </source>
</reference>
<dbReference type="Proteomes" id="UP000322983">
    <property type="component" value="Chromosome"/>
</dbReference>
<dbReference type="EMBL" id="AP018929">
    <property type="protein sequence ID" value="BBG23215.1"/>
    <property type="molecule type" value="Genomic_DNA"/>
</dbReference>
<evidence type="ECO:0000313" key="1">
    <source>
        <dbReference type="EMBL" id="BBG23215.1"/>
    </source>
</evidence>
<accession>A0A510DSV7</accession>
<proteinExistence type="predicted"/>
<gene>
    <name evidence="1" type="ORF">IC006_0499</name>
</gene>
<evidence type="ECO:0000313" key="2">
    <source>
        <dbReference type="Proteomes" id="UP000322983"/>
    </source>
</evidence>
<keyword evidence="2" id="KW-1185">Reference proteome</keyword>
<sequence>MSENSSFHQVTIYTDSKASMREISTSIRSQDTRGKITVKS</sequence>
<organism evidence="1 2">
    <name type="scientific">Sulfuracidifex tepidarius</name>
    <dbReference type="NCBI Taxonomy" id="1294262"/>
    <lineage>
        <taxon>Archaea</taxon>
        <taxon>Thermoproteota</taxon>
        <taxon>Thermoprotei</taxon>
        <taxon>Sulfolobales</taxon>
        <taxon>Sulfolobaceae</taxon>
        <taxon>Sulfuracidifex</taxon>
    </lineage>
</organism>
<dbReference type="AlphaFoldDB" id="A0A510DSV7"/>
<protein>
    <submittedName>
        <fullName evidence="1">Uncharacterized protein</fullName>
    </submittedName>
</protein>
<name>A0A510DSV7_9CREN</name>